<dbReference type="AlphaFoldDB" id="A0A964UVP2"/>
<organism evidence="1 2">
    <name type="scientific">Streptomyces boluensis</name>
    <dbReference type="NCBI Taxonomy" id="1775135"/>
    <lineage>
        <taxon>Bacteria</taxon>
        <taxon>Bacillati</taxon>
        <taxon>Actinomycetota</taxon>
        <taxon>Actinomycetes</taxon>
        <taxon>Kitasatosporales</taxon>
        <taxon>Streptomycetaceae</taxon>
        <taxon>Streptomyces</taxon>
    </lineage>
</organism>
<gene>
    <name evidence="1" type="ORF">GUY60_28100</name>
</gene>
<comment type="caution">
    <text evidence="1">The sequence shown here is derived from an EMBL/GenBank/DDBJ whole genome shotgun (WGS) entry which is preliminary data.</text>
</comment>
<evidence type="ECO:0000313" key="2">
    <source>
        <dbReference type="Proteomes" id="UP000598297"/>
    </source>
</evidence>
<name>A0A964UVP2_9ACTN</name>
<protein>
    <submittedName>
        <fullName evidence="1">DUF3515 family protein</fullName>
    </submittedName>
</protein>
<dbReference type="Pfam" id="PF12028">
    <property type="entry name" value="DUF3515"/>
    <property type="match status" value="1"/>
</dbReference>
<dbReference type="InterPro" id="IPR021903">
    <property type="entry name" value="DUF3515"/>
</dbReference>
<keyword evidence="2" id="KW-1185">Reference proteome</keyword>
<dbReference type="RefSeq" id="WP_161702773.1">
    <property type="nucleotide sequence ID" value="NZ_JAAAHS010000295.1"/>
</dbReference>
<dbReference type="OrthoDB" id="4331648at2"/>
<accession>A0A964UVP2</accession>
<dbReference type="EMBL" id="JAAAHS010000295">
    <property type="protein sequence ID" value="NBE55220.1"/>
    <property type="molecule type" value="Genomic_DNA"/>
</dbReference>
<proteinExistence type="predicted"/>
<dbReference type="Proteomes" id="UP000598297">
    <property type="component" value="Unassembled WGS sequence"/>
</dbReference>
<sequence length="160" mass="16533">MGDHTHRRRNAAIGIGLTVTIVAGVLAVRAVSAPDFGIESAPDAGHPRCAQVARSYPEKIAGSARAATDLPGVTVWGDADVVLRCGAPVPSATVDPCVNVDGVDWVVDESRSKDGHKVLITYGREPAVELTVTDAAAHEGAGLVDLSHAIEPIRQGSPCI</sequence>
<reference evidence="1" key="1">
    <citation type="submission" date="2020-01" db="EMBL/GenBank/DDBJ databases">
        <title>Whole-genome analyses of novel actinobacteria.</title>
        <authorList>
            <person name="Sahin N."/>
        </authorList>
    </citation>
    <scope>NUCLEOTIDE SEQUENCE</scope>
    <source>
        <strain evidence="1">YC537</strain>
    </source>
</reference>
<evidence type="ECO:0000313" key="1">
    <source>
        <dbReference type="EMBL" id="NBE55220.1"/>
    </source>
</evidence>